<dbReference type="PROSITE" id="PS50206">
    <property type="entry name" value="RHODANESE_3"/>
    <property type="match status" value="1"/>
</dbReference>
<dbReference type="InterPro" id="IPR036249">
    <property type="entry name" value="Thioredoxin-like_sf"/>
</dbReference>
<sequence length="245" mass="26405">MQKVKIILLAVIVAAAGFAKAQTAPVQPQLLSLETFAAKLSHAKNAQILDARSAEEFSQNHIRGAINVDAKSADYQQRLNRFSKDKPTFVYSIANGRSKVLSGELRAKGFKDVQELPGGLANWIGSGYPIFSTNKKGVSLSKAQFTELTGSSQLVLVDFGSRYCGACKKLVPVLDSLKAETGFTPKVISIEVYDNTALARELKVNVLPTLVLYQNKKEVWKKQGFSSVAQVKAAVAQTGSGLASN</sequence>
<dbReference type="CDD" id="cd02947">
    <property type="entry name" value="TRX_family"/>
    <property type="match status" value="1"/>
</dbReference>
<protein>
    <submittedName>
        <fullName evidence="4">Rhodanese-related sulfurtransferase</fullName>
    </submittedName>
</protein>
<evidence type="ECO:0000256" key="1">
    <source>
        <dbReference type="SAM" id="SignalP"/>
    </source>
</evidence>
<dbReference type="Pfam" id="PF00085">
    <property type="entry name" value="Thioredoxin"/>
    <property type="match status" value="1"/>
</dbReference>
<feature type="signal peptide" evidence="1">
    <location>
        <begin position="1"/>
        <end position="21"/>
    </location>
</feature>
<dbReference type="Pfam" id="PF00581">
    <property type="entry name" value="Rhodanese"/>
    <property type="match status" value="1"/>
</dbReference>
<accession>A0ABU1T7U1</accession>
<dbReference type="PANTHER" id="PTHR43031">
    <property type="entry name" value="FAD-DEPENDENT OXIDOREDUCTASE"/>
    <property type="match status" value="1"/>
</dbReference>
<name>A0ABU1T7U1_9SPHI</name>
<evidence type="ECO:0000313" key="4">
    <source>
        <dbReference type="EMBL" id="MDR6941457.1"/>
    </source>
</evidence>
<dbReference type="SUPFAM" id="SSF52821">
    <property type="entry name" value="Rhodanese/Cell cycle control phosphatase"/>
    <property type="match status" value="1"/>
</dbReference>
<dbReference type="RefSeq" id="WP_310093216.1">
    <property type="nucleotide sequence ID" value="NZ_JAVDUU010000001.1"/>
</dbReference>
<dbReference type="InterPro" id="IPR013766">
    <property type="entry name" value="Thioredoxin_domain"/>
</dbReference>
<dbReference type="InterPro" id="IPR001763">
    <property type="entry name" value="Rhodanese-like_dom"/>
</dbReference>
<dbReference type="Gene3D" id="3.40.30.10">
    <property type="entry name" value="Glutaredoxin"/>
    <property type="match status" value="1"/>
</dbReference>
<organism evidence="4 5">
    <name type="scientific">Mucilaginibacter pocheonensis</name>
    <dbReference type="NCBI Taxonomy" id="398050"/>
    <lineage>
        <taxon>Bacteria</taxon>
        <taxon>Pseudomonadati</taxon>
        <taxon>Bacteroidota</taxon>
        <taxon>Sphingobacteriia</taxon>
        <taxon>Sphingobacteriales</taxon>
        <taxon>Sphingobacteriaceae</taxon>
        <taxon>Mucilaginibacter</taxon>
    </lineage>
</organism>
<evidence type="ECO:0000313" key="5">
    <source>
        <dbReference type="Proteomes" id="UP001247620"/>
    </source>
</evidence>
<dbReference type="InterPro" id="IPR036873">
    <property type="entry name" value="Rhodanese-like_dom_sf"/>
</dbReference>
<dbReference type="InterPro" id="IPR050229">
    <property type="entry name" value="GlpE_sulfurtransferase"/>
</dbReference>
<dbReference type="SMART" id="SM00450">
    <property type="entry name" value="RHOD"/>
    <property type="match status" value="1"/>
</dbReference>
<evidence type="ECO:0000259" key="2">
    <source>
        <dbReference type="PROSITE" id="PS50206"/>
    </source>
</evidence>
<dbReference type="CDD" id="cd00158">
    <property type="entry name" value="RHOD"/>
    <property type="match status" value="1"/>
</dbReference>
<reference evidence="4 5" key="1">
    <citation type="submission" date="2023-07" db="EMBL/GenBank/DDBJ databases">
        <title>Sorghum-associated microbial communities from plants grown in Nebraska, USA.</title>
        <authorList>
            <person name="Schachtman D."/>
        </authorList>
    </citation>
    <scope>NUCLEOTIDE SEQUENCE [LARGE SCALE GENOMIC DNA]</scope>
    <source>
        <strain evidence="4 5">3262</strain>
    </source>
</reference>
<dbReference type="SUPFAM" id="SSF52833">
    <property type="entry name" value="Thioredoxin-like"/>
    <property type="match status" value="1"/>
</dbReference>
<comment type="caution">
    <text evidence="4">The sequence shown here is derived from an EMBL/GenBank/DDBJ whole genome shotgun (WGS) entry which is preliminary data.</text>
</comment>
<feature type="domain" description="Thioredoxin" evidence="3">
    <location>
        <begin position="110"/>
        <end position="240"/>
    </location>
</feature>
<evidence type="ECO:0000259" key="3">
    <source>
        <dbReference type="PROSITE" id="PS51352"/>
    </source>
</evidence>
<dbReference type="EMBL" id="JAVDUU010000001">
    <property type="protein sequence ID" value="MDR6941457.1"/>
    <property type="molecule type" value="Genomic_DNA"/>
</dbReference>
<keyword evidence="5" id="KW-1185">Reference proteome</keyword>
<proteinExistence type="predicted"/>
<feature type="domain" description="Rhodanese" evidence="2">
    <location>
        <begin position="42"/>
        <end position="132"/>
    </location>
</feature>
<dbReference type="Gene3D" id="3.40.250.10">
    <property type="entry name" value="Rhodanese-like domain"/>
    <property type="match status" value="1"/>
</dbReference>
<feature type="chain" id="PRO_5045252746" evidence="1">
    <location>
        <begin position="22"/>
        <end position="245"/>
    </location>
</feature>
<dbReference type="Proteomes" id="UP001247620">
    <property type="component" value="Unassembled WGS sequence"/>
</dbReference>
<gene>
    <name evidence="4" type="ORF">J2W55_001285</name>
</gene>
<dbReference type="PANTHER" id="PTHR43031:SF1">
    <property type="entry name" value="PYRIDINE NUCLEOTIDE-DISULPHIDE OXIDOREDUCTASE"/>
    <property type="match status" value="1"/>
</dbReference>
<dbReference type="PROSITE" id="PS51352">
    <property type="entry name" value="THIOREDOXIN_2"/>
    <property type="match status" value="1"/>
</dbReference>
<keyword evidence="1" id="KW-0732">Signal</keyword>